<dbReference type="Proteomes" id="UP000017127">
    <property type="component" value="Unassembled WGS sequence"/>
</dbReference>
<reference evidence="2 3" key="1">
    <citation type="journal article" date="2013" name="Front. Microbiol.">
        <title>Comparative genomic analyses of the cyanobacterium, Lyngbya aestuarii BL J, a powerful hydrogen producer.</title>
        <authorList>
            <person name="Kothari A."/>
            <person name="Vaughn M."/>
            <person name="Garcia-Pichel F."/>
        </authorList>
    </citation>
    <scope>NUCLEOTIDE SEQUENCE [LARGE SCALE GENOMIC DNA]</scope>
    <source>
        <strain evidence="2 3">BL J</strain>
    </source>
</reference>
<dbReference type="CDD" id="cd00761">
    <property type="entry name" value="Glyco_tranf_GTA_type"/>
    <property type="match status" value="1"/>
</dbReference>
<dbReference type="InterPro" id="IPR001173">
    <property type="entry name" value="Glyco_trans_2-like"/>
</dbReference>
<dbReference type="Pfam" id="PF00535">
    <property type="entry name" value="Glycos_transf_2"/>
    <property type="match status" value="1"/>
</dbReference>
<name>U7QJL3_9CYAN</name>
<evidence type="ECO:0000313" key="3">
    <source>
        <dbReference type="Proteomes" id="UP000017127"/>
    </source>
</evidence>
<dbReference type="SUPFAM" id="SSF53448">
    <property type="entry name" value="Nucleotide-diphospho-sugar transferases"/>
    <property type="match status" value="1"/>
</dbReference>
<proteinExistence type="predicted"/>
<protein>
    <submittedName>
        <fullName evidence="2">Glycosyl transferase 2 family protein</fullName>
    </submittedName>
</protein>
<dbReference type="Gene3D" id="3.90.550.10">
    <property type="entry name" value="Spore Coat Polysaccharide Biosynthesis Protein SpsA, Chain A"/>
    <property type="match status" value="1"/>
</dbReference>
<sequence length="319" mass="36152">MKPLVSIIIPCYNCEKWLAETLESALAQTWKNLEIIIVDDGSTDNSLAIARSFESENIKLIHQQNRGASAARNQAFHESKGDFIQYLDADDLLASDKIERQIQLLGDSNSEFVATGEWARFYKTPSEAVFKSQPLWRNMSPIDWLVCAWEGEWMMHPGAWLVPRNIAEKAGFWNENLSLDDDGEYFCRVVLASQGVRFCQGAKVFYRSGISGSLSASKSRTAWESAFHSLELRTSYLLARENSSCTRHACATAFQRFIYNNYANNVPDLIRKAEDKVEFLGGSEIKPIGGPRFQRLAEIVGWKSAKKIQLVFNDLKQIF</sequence>
<organism evidence="2 3">
    <name type="scientific">Lyngbya aestuarii BL J</name>
    <dbReference type="NCBI Taxonomy" id="1348334"/>
    <lineage>
        <taxon>Bacteria</taxon>
        <taxon>Bacillati</taxon>
        <taxon>Cyanobacteriota</taxon>
        <taxon>Cyanophyceae</taxon>
        <taxon>Oscillatoriophycideae</taxon>
        <taxon>Oscillatoriales</taxon>
        <taxon>Microcoleaceae</taxon>
        <taxon>Lyngbya</taxon>
    </lineage>
</organism>
<keyword evidence="3" id="KW-1185">Reference proteome</keyword>
<dbReference type="PANTHER" id="PTHR22916:SF3">
    <property type="entry name" value="UDP-GLCNAC:BETAGAL BETA-1,3-N-ACETYLGLUCOSAMINYLTRANSFERASE-LIKE PROTEIN 1"/>
    <property type="match status" value="1"/>
</dbReference>
<dbReference type="AlphaFoldDB" id="U7QJL3"/>
<dbReference type="RefSeq" id="WP_023065585.1">
    <property type="nucleotide sequence ID" value="NZ_AUZM01000013.1"/>
</dbReference>
<dbReference type="EMBL" id="AUZM01000013">
    <property type="protein sequence ID" value="ERT08159.1"/>
    <property type="molecule type" value="Genomic_DNA"/>
</dbReference>
<comment type="caution">
    <text evidence="2">The sequence shown here is derived from an EMBL/GenBank/DDBJ whole genome shotgun (WGS) entry which is preliminary data.</text>
</comment>
<accession>U7QJL3</accession>
<keyword evidence="2" id="KW-0808">Transferase</keyword>
<evidence type="ECO:0000259" key="1">
    <source>
        <dbReference type="Pfam" id="PF00535"/>
    </source>
</evidence>
<dbReference type="PANTHER" id="PTHR22916">
    <property type="entry name" value="GLYCOSYLTRANSFERASE"/>
    <property type="match status" value="1"/>
</dbReference>
<gene>
    <name evidence="2" type="ORF">M595_1849</name>
</gene>
<dbReference type="InterPro" id="IPR029044">
    <property type="entry name" value="Nucleotide-diphossugar_trans"/>
</dbReference>
<dbReference type="GO" id="GO:0016758">
    <property type="term" value="F:hexosyltransferase activity"/>
    <property type="evidence" value="ECO:0007669"/>
    <property type="project" value="UniProtKB-ARBA"/>
</dbReference>
<evidence type="ECO:0000313" key="2">
    <source>
        <dbReference type="EMBL" id="ERT08159.1"/>
    </source>
</evidence>
<dbReference type="OrthoDB" id="9812327at2"/>
<feature type="domain" description="Glycosyltransferase 2-like" evidence="1">
    <location>
        <begin position="6"/>
        <end position="124"/>
    </location>
</feature>